<keyword evidence="2" id="KW-0645">Protease</keyword>
<comment type="similarity">
    <text evidence="1">Belongs to the peptidase M4 family.</text>
</comment>
<evidence type="ECO:0000313" key="11">
    <source>
        <dbReference type="EMBL" id="KOF82070.1"/>
    </source>
</evidence>
<organism evidence="11">
    <name type="scientific">Octopus bimaculoides</name>
    <name type="common">California two-spotted octopus</name>
    <dbReference type="NCBI Taxonomy" id="37653"/>
    <lineage>
        <taxon>Eukaryota</taxon>
        <taxon>Metazoa</taxon>
        <taxon>Spiralia</taxon>
        <taxon>Lophotrochozoa</taxon>
        <taxon>Mollusca</taxon>
        <taxon>Cephalopoda</taxon>
        <taxon>Coleoidea</taxon>
        <taxon>Octopodiformes</taxon>
        <taxon>Octopoda</taxon>
        <taxon>Incirrata</taxon>
        <taxon>Octopodidae</taxon>
        <taxon>Octopus</taxon>
    </lineage>
</organism>
<keyword evidence="6" id="KW-0862">Zinc</keyword>
<evidence type="ECO:0000259" key="9">
    <source>
        <dbReference type="Pfam" id="PF02868"/>
    </source>
</evidence>
<name>A0A0L8GZT5_OCTBM</name>
<dbReference type="AlphaFoldDB" id="A0A0L8GZT5"/>
<dbReference type="InterPro" id="IPR050728">
    <property type="entry name" value="Zinc_Metalloprotease_M4"/>
</dbReference>
<dbReference type="InterPro" id="IPR001570">
    <property type="entry name" value="Peptidase_M4_C_domain"/>
</dbReference>
<dbReference type="GO" id="GO:0004222">
    <property type="term" value="F:metalloendopeptidase activity"/>
    <property type="evidence" value="ECO:0007669"/>
    <property type="project" value="InterPro"/>
</dbReference>
<dbReference type="Pfam" id="PF07504">
    <property type="entry name" value="FTP"/>
    <property type="match status" value="1"/>
</dbReference>
<feature type="domain" description="FTP" evidence="10">
    <location>
        <begin position="157"/>
        <end position="196"/>
    </location>
</feature>
<sequence>MIYHPPAPFQRRHLDKAEVTVRDLLGLKEYEEVEESNRIKTAEGTEVLRLQEKFLGVPVFDASLTVTEDNDRHLTGDATGSFIQGIEHDNTNALVYSNLYQKERVYVNKPETLVQLKENINKEIREVESETLEGVVVLERTRADLLGLKEYEEVEESNRIKTAEGTEVLRLQEKFLGVPVFDASLTVTEDKDGHLTGDATGTFIQGIEDEITNVKPKLSKSDVFDIAFKAEGDEIYANSIQPECKIIIFMDEKNKPRLAYYINYRIENKKVIKRPTFVIDGNTGEILLKYNNLNTISRVLTGSGGNEKSGIYKFSEKNHKAFVTQVGKMCFLENNYVKVMDMQNSYGEVSNNTDPIYYVCDAGFNDSANGAISPALDAVYYGSMVSQMFQEWYNISILNKQAILRVHYGENYEGSYWNGKYCTFGDGHTRFYPSTDADVVAHEFAHGFTEQHSGLIYFNQSGSMNEAFSDITGEVTEAYIDKNDWLIGFYIVKDKKSYRFMADPSLDNKSISHVDNFTQNMNPHHGSGIYNFMFYYIVHELKMDIKEAYRVFLIANEIYWHPHSDFTSGACDMLKVAYDLGKDLSPFIKAFERVGIKPCDVEKHIRRLTLNRTASGIRVSVNENPVFDFAYPKWAWNIMITATSMYGKVHIKVSKSNMLTEGNGSDPVTLLAEGTSKLNLGKLEGNKFFVMLSPESRENLENVSLRVTYWCNPHFVSETYIEELMYRDMCGED</sequence>
<dbReference type="Pfam" id="PF02868">
    <property type="entry name" value="Peptidase_M4_C"/>
    <property type="match status" value="1"/>
</dbReference>
<dbReference type="CDD" id="cd09597">
    <property type="entry name" value="M4_TLP"/>
    <property type="match status" value="1"/>
</dbReference>
<evidence type="ECO:0000256" key="5">
    <source>
        <dbReference type="ARBA" id="ARBA00022801"/>
    </source>
</evidence>
<keyword evidence="3" id="KW-0479">Metal-binding</keyword>
<dbReference type="InterPro" id="IPR027268">
    <property type="entry name" value="Peptidase_M4/M1_CTD_sf"/>
</dbReference>
<dbReference type="EMBL" id="KQ419887">
    <property type="protein sequence ID" value="KOF82070.1"/>
    <property type="molecule type" value="Genomic_DNA"/>
</dbReference>
<dbReference type="PRINTS" id="PR00730">
    <property type="entry name" value="THERMOLYSIN"/>
</dbReference>
<evidence type="ECO:0000256" key="7">
    <source>
        <dbReference type="ARBA" id="ARBA00023049"/>
    </source>
</evidence>
<gene>
    <name evidence="11" type="ORF">OCBIM_22025701mg</name>
</gene>
<feature type="domain" description="Peptidase M4 C-terminal" evidence="9">
    <location>
        <begin position="453"/>
        <end position="596"/>
    </location>
</feature>
<evidence type="ECO:0000256" key="4">
    <source>
        <dbReference type="ARBA" id="ARBA00022729"/>
    </source>
</evidence>
<dbReference type="Gene3D" id="1.10.390.10">
    <property type="entry name" value="Neutral Protease Domain 2"/>
    <property type="match status" value="1"/>
</dbReference>
<feature type="domain" description="Peptidase M4" evidence="8">
    <location>
        <begin position="314"/>
        <end position="450"/>
    </location>
</feature>
<dbReference type="InterPro" id="IPR023612">
    <property type="entry name" value="Peptidase_M4"/>
</dbReference>
<evidence type="ECO:0000256" key="1">
    <source>
        <dbReference type="ARBA" id="ARBA00009388"/>
    </source>
</evidence>
<keyword evidence="5" id="KW-0378">Hydrolase</keyword>
<dbReference type="GO" id="GO:0046872">
    <property type="term" value="F:metal ion binding"/>
    <property type="evidence" value="ECO:0007669"/>
    <property type="project" value="UniProtKB-KW"/>
</dbReference>
<evidence type="ECO:0000256" key="3">
    <source>
        <dbReference type="ARBA" id="ARBA00022723"/>
    </source>
</evidence>
<evidence type="ECO:0000256" key="2">
    <source>
        <dbReference type="ARBA" id="ARBA00022670"/>
    </source>
</evidence>
<dbReference type="PANTHER" id="PTHR33794:SF1">
    <property type="entry name" value="BACILLOLYSIN"/>
    <property type="match status" value="1"/>
</dbReference>
<dbReference type="InterPro" id="IPR011096">
    <property type="entry name" value="FTP_domain"/>
</dbReference>
<dbReference type="Gene3D" id="3.10.170.10">
    <property type="match status" value="1"/>
</dbReference>
<dbReference type="SUPFAM" id="SSF55486">
    <property type="entry name" value="Metalloproteases ('zincins'), catalytic domain"/>
    <property type="match status" value="1"/>
</dbReference>
<dbReference type="InterPro" id="IPR013856">
    <property type="entry name" value="Peptidase_M4_domain"/>
</dbReference>
<keyword evidence="4" id="KW-0732">Signal</keyword>
<reference evidence="11" key="1">
    <citation type="submission" date="2015-07" db="EMBL/GenBank/DDBJ databases">
        <title>MeaNS - Measles Nucleotide Surveillance Program.</title>
        <authorList>
            <person name="Tran T."/>
            <person name="Druce J."/>
        </authorList>
    </citation>
    <scope>NUCLEOTIDE SEQUENCE</scope>
    <source>
        <strain evidence="11">UCB-OBI-ISO-001</strain>
        <tissue evidence="11">Gonad</tissue>
    </source>
</reference>
<accession>A0A0L8GZT5</accession>
<proteinExistence type="inferred from homology"/>
<dbReference type="OrthoDB" id="5332336at2759"/>
<dbReference type="Gene3D" id="3.10.450.40">
    <property type="match status" value="1"/>
</dbReference>
<dbReference type="GO" id="GO:0006508">
    <property type="term" value="P:proteolysis"/>
    <property type="evidence" value="ECO:0007669"/>
    <property type="project" value="UniProtKB-KW"/>
</dbReference>
<evidence type="ECO:0000259" key="8">
    <source>
        <dbReference type="Pfam" id="PF01447"/>
    </source>
</evidence>
<evidence type="ECO:0000256" key="6">
    <source>
        <dbReference type="ARBA" id="ARBA00022833"/>
    </source>
</evidence>
<dbReference type="Pfam" id="PF01447">
    <property type="entry name" value="Peptidase_M4"/>
    <property type="match status" value="1"/>
</dbReference>
<keyword evidence="7" id="KW-0482">Metalloprotease</keyword>
<dbReference type="STRING" id="37653.A0A0L8GZT5"/>
<evidence type="ECO:0000259" key="10">
    <source>
        <dbReference type="Pfam" id="PF07504"/>
    </source>
</evidence>
<dbReference type="Gene3D" id="3.10.450.490">
    <property type="match status" value="2"/>
</dbReference>
<dbReference type="PANTHER" id="PTHR33794">
    <property type="entry name" value="BACILLOLYSIN"/>
    <property type="match status" value="1"/>
</dbReference>
<protein>
    <submittedName>
        <fullName evidence="11">Uncharacterized protein</fullName>
    </submittedName>
</protein>